<gene>
    <name evidence="2" type="ORF">GCM10009092_40720</name>
</gene>
<feature type="transmembrane region" description="Helical" evidence="1">
    <location>
        <begin position="177"/>
        <end position="195"/>
    </location>
</feature>
<reference evidence="3" key="1">
    <citation type="journal article" date="2019" name="Int. J. Syst. Evol. Microbiol.">
        <title>The Global Catalogue of Microorganisms (GCM) 10K type strain sequencing project: providing services to taxonomists for standard genome sequencing and annotation.</title>
        <authorList>
            <consortium name="The Broad Institute Genomics Platform"/>
            <consortium name="The Broad Institute Genome Sequencing Center for Infectious Disease"/>
            <person name="Wu L."/>
            <person name="Ma J."/>
        </authorList>
    </citation>
    <scope>NUCLEOTIDE SEQUENCE [LARGE SCALE GENOMIC DNA]</scope>
    <source>
        <strain evidence="3">JCM 13378</strain>
    </source>
</reference>
<keyword evidence="1" id="KW-1133">Transmembrane helix</keyword>
<feature type="transmembrane region" description="Helical" evidence="1">
    <location>
        <begin position="33"/>
        <end position="56"/>
    </location>
</feature>
<proteinExistence type="predicted"/>
<keyword evidence="1" id="KW-0472">Membrane</keyword>
<dbReference type="EMBL" id="BAAAEI010000028">
    <property type="protein sequence ID" value="GAA0372317.1"/>
    <property type="molecule type" value="Genomic_DNA"/>
</dbReference>
<comment type="caution">
    <text evidence="2">The sequence shown here is derived from an EMBL/GenBank/DDBJ whole genome shotgun (WGS) entry which is preliminary data.</text>
</comment>
<dbReference type="RefSeq" id="WP_343847283.1">
    <property type="nucleotide sequence ID" value="NZ_BAAAEI010000028.1"/>
</dbReference>
<sequence>MYLLLVGLGLTAVLALVMLWFYADKPCIGTHPVGLWSFVAILFTTSLDIGLVMLPLTEFPRYADTGKFPQYSLTNPLAMEFAMWGCLNWALYFVSSLYFCLLEPRLGFFRLVWVNRLNSLVIIGTCAFTLHLFMVNLPWYLPALQDKPYAHVAANLLLAVVLLCAIVSSLHLRWLTWLSRASLWALLGAIVLLYWDAGVQWQQYMGYLGELADYFRVMPLLLMPLDDQHEFYLLWWFSWSIMIGQFMARFLNGIKPWRLLLVLLLLPSIPIALWFSLLYHFQVQNLSLSTLAVAVMLALGILFLINSLDSLIRLYAENLNLDASRLGTSRYILLHFILLMVLGMLYNAQWLKIQLFGALVILLYILGLAYWARHRNQATSLSLQHRRKTR</sequence>
<keyword evidence="3" id="KW-1185">Reference proteome</keyword>
<feature type="transmembrane region" description="Helical" evidence="1">
    <location>
        <begin position="152"/>
        <end position="171"/>
    </location>
</feature>
<feature type="transmembrane region" description="Helical" evidence="1">
    <location>
        <begin position="329"/>
        <end position="347"/>
    </location>
</feature>
<evidence type="ECO:0000256" key="1">
    <source>
        <dbReference type="SAM" id="Phobius"/>
    </source>
</evidence>
<feature type="transmembrane region" description="Helical" evidence="1">
    <location>
        <begin position="287"/>
        <end position="308"/>
    </location>
</feature>
<feature type="transmembrane region" description="Helical" evidence="1">
    <location>
        <begin position="77"/>
        <end position="99"/>
    </location>
</feature>
<feature type="transmembrane region" description="Helical" evidence="1">
    <location>
        <begin position="119"/>
        <end position="140"/>
    </location>
</feature>
<evidence type="ECO:0000313" key="2">
    <source>
        <dbReference type="EMBL" id="GAA0372317.1"/>
    </source>
</evidence>
<dbReference type="Proteomes" id="UP001501757">
    <property type="component" value="Unassembled WGS sequence"/>
</dbReference>
<evidence type="ECO:0000313" key="3">
    <source>
        <dbReference type="Proteomes" id="UP001501757"/>
    </source>
</evidence>
<feature type="transmembrane region" description="Helical" evidence="1">
    <location>
        <begin position="259"/>
        <end position="281"/>
    </location>
</feature>
<organism evidence="2 3">
    <name type="scientific">Bowmanella denitrificans</name>
    <dbReference type="NCBI Taxonomy" id="366582"/>
    <lineage>
        <taxon>Bacteria</taxon>
        <taxon>Pseudomonadati</taxon>
        <taxon>Pseudomonadota</taxon>
        <taxon>Gammaproteobacteria</taxon>
        <taxon>Alteromonadales</taxon>
        <taxon>Alteromonadaceae</taxon>
        <taxon>Bowmanella</taxon>
    </lineage>
</organism>
<name>A0ABP3HM86_9ALTE</name>
<accession>A0ABP3HM86</accession>
<feature type="transmembrane region" description="Helical" evidence="1">
    <location>
        <begin position="231"/>
        <end position="252"/>
    </location>
</feature>
<keyword evidence="1" id="KW-0812">Transmembrane</keyword>
<protein>
    <submittedName>
        <fullName evidence="2">BCCT family transporter</fullName>
    </submittedName>
</protein>
<feature type="transmembrane region" description="Helical" evidence="1">
    <location>
        <begin position="353"/>
        <end position="372"/>
    </location>
</feature>